<accession>A0A512M4C8</accession>
<dbReference type="OrthoDB" id="187419at2"/>
<dbReference type="EMBL" id="BKAG01000004">
    <property type="protein sequence ID" value="GEP41596.1"/>
    <property type="molecule type" value="Genomic_DNA"/>
</dbReference>
<dbReference type="AlphaFoldDB" id="A0A512M4C8"/>
<dbReference type="Proteomes" id="UP000321577">
    <property type="component" value="Unassembled WGS sequence"/>
</dbReference>
<feature type="chain" id="PRO_5021707771" evidence="1">
    <location>
        <begin position="18"/>
        <end position="278"/>
    </location>
</feature>
<evidence type="ECO:0000313" key="3">
    <source>
        <dbReference type="Proteomes" id="UP000321577"/>
    </source>
</evidence>
<evidence type="ECO:0000256" key="1">
    <source>
        <dbReference type="SAM" id="SignalP"/>
    </source>
</evidence>
<feature type="signal peptide" evidence="1">
    <location>
        <begin position="1"/>
        <end position="17"/>
    </location>
</feature>
<comment type="caution">
    <text evidence="2">The sequence shown here is derived from an EMBL/GenBank/DDBJ whole genome shotgun (WGS) entry which is preliminary data.</text>
</comment>
<dbReference type="RefSeq" id="WP_146849056.1">
    <property type="nucleotide sequence ID" value="NZ_BKAG01000004.1"/>
</dbReference>
<keyword evidence="3" id="KW-1185">Reference proteome</keyword>
<protein>
    <submittedName>
        <fullName evidence="2">Uncharacterized protein</fullName>
    </submittedName>
</protein>
<proteinExistence type="predicted"/>
<gene>
    <name evidence="2" type="ORF">BGE01nite_08870</name>
</gene>
<sequence>MRLLAAIFCLITLSAPAAERWVYLDNDHVRLGVNMSAGACVGWFSHSGSKDNLLNAYDVGRYLQQSYYGDTDGSDWNGKPWRYNPVQGGSWKNEPALVLNSRESPNEIYAKMHPRHWATGALLKEVTLEQWLRLEGGLARLKFKMSYSGDKEHKPYHQELPALFVKPALDTLVYISKDGQLTRKQPGFPNEMIQFSEPWLAWVDAKDSGLGILCPHAHEATCYRVREGNKGDVSYAAPLQTFALKPGLVFEYEVVLAIGNVEQIRSVFGKLREASSSR</sequence>
<name>A0A512M4C8_9BACT</name>
<organism evidence="2 3">
    <name type="scientific">Brevifollis gellanilyticus</name>
    <dbReference type="NCBI Taxonomy" id="748831"/>
    <lineage>
        <taxon>Bacteria</taxon>
        <taxon>Pseudomonadati</taxon>
        <taxon>Verrucomicrobiota</taxon>
        <taxon>Verrucomicrobiia</taxon>
        <taxon>Verrucomicrobiales</taxon>
        <taxon>Verrucomicrobiaceae</taxon>
    </lineage>
</organism>
<reference evidence="2 3" key="1">
    <citation type="submission" date="2019-07" db="EMBL/GenBank/DDBJ databases">
        <title>Whole genome shotgun sequence of Brevifollis gellanilyticus NBRC 108608.</title>
        <authorList>
            <person name="Hosoyama A."/>
            <person name="Uohara A."/>
            <person name="Ohji S."/>
            <person name="Ichikawa N."/>
        </authorList>
    </citation>
    <scope>NUCLEOTIDE SEQUENCE [LARGE SCALE GENOMIC DNA]</scope>
    <source>
        <strain evidence="2 3">NBRC 108608</strain>
    </source>
</reference>
<keyword evidence="1" id="KW-0732">Signal</keyword>
<evidence type="ECO:0000313" key="2">
    <source>
        <dbReference type="EMBL" id="GEP41596.1"/>
    </source>
</evidence>